<evidence type="ECO:0000256" key="10">
    <source>
        <dbReference type="SAM" id="Phobius"/>
    </source>
</evidence>
<dbReference type="SMART" id="SM00179">
    <property type="entry name" value="EGF_CA"/>
    <property type="match status" value="2"/>
</dbReference>
<reference evidence="13" key="1">
    <citation type="submission" date="2018-04" db="EMBL/GenBank/DDBJ databases">
        <title>WGS assembly of Panicum hallii.</title>
        <authorList>
            <person name="Lovell J."/>
            <person name="Jenkins J."/>
            <person name="Lowry D."/>
            <person name="Mamidi S."/>
            <person name="Sreedasyam A."/>
            <person name="Weng X."/>
            <person name="Barry K."/>
            <person name="Bonette J."/>
            <person name="Campitelli B."/>
            <person name="Daum C."/>
            <person name="Gordon S."/>
            <person name="Gould B."/>
            <person name="Lipzen A."/>
            <person name="Macqueen A."/>
            <person name="Palacio-Mejia J."/>
            <person name="Plott C."/>
            <person name="Shakirov E."/>
            <person name="Shu S."/>
            <person name="Yoshinaga Y."/>
            <person name="Zane M."/>
            <person name="Rokhsar D."/>
            <person name="Grimwood J."/>
            <person name="Schmutz J."/>
            <person name="Juenger T."/>
        </authorList>
    </citation>
    <scope>NUCLEOTIDE SEQUENCE [LARGE SCALE GENOMIC DNA]</scope>
    <source>
        <strain evidence="13">FIL2</strain>
    </source>
</reference>
<keyword evidence="10" id="KW-0472">Membrane</keyword>
<dbReference type="Proteomes" id="UP000243499">
    <property type="component" value="Chromosome 2"/>
</dbReference>
<keyword evidence="4 9" id="KW-0547">Nucleotide-binding</keyword>
<evidence type="ECO:0000256" key="7">
    <source>
        <dbReference type="ARBA" id="ARBA00023157"/>
    </source>
</evidence>
<keyword evidence="6 9" id="KW-0067">ATP-binding</keyword>
<keyword evidence="10" id="KW-0812">Transmembrane</keyword>
<evidence type="ECO:0000256" key="3">
    <source>
        <dbReference type="ARBA" id="ARBA00022729"/>
    </source>
</evidence>
<dbReference type="GO" id="GO:0005886">
    <property type="term" value="C:plasma membrane"/>
    <property type="evidence" value="ECO:0007669"/>
    <property type="project" value="TreeGrafter"/>
</dbReference>
<dbReference type="InterPro" id="IPR011009">
    <property type="entry name" value="Kinase-like_dom_sf"/>
</dbReference>
<dbReference type="Pfam" id="PF13947">
    <property type="entry name" value="GUB_WAK_bind"/>
    <property type="match status" value="1"/>
</dbReference>
<feature type="signal peptide" evidence="11">
    <location>
        <begin position="1"/>
        <end position="22"/>
    </location>
</feature>
<evidence type="ECO:0000313" key="13">
    <source>
        <dbReference type="EMBL" id="PAN12903.1"/>
    </source>
</evidence>
<feature type="chain" id="PRO_5015510135" description="Protein kinase domain-containing protein" evidence="11">
    <location>
        <begin position="23"/>
        <end position="776"/>
    </location>
</feature>
<keyword evidence="10" id="KW-1133">Transmembrane helix</keyword>
<name>A0A2S3H0F7_9POAL</name>
<gene>
    <name evidence="13" type="ORF">PAHAL_2G299400</name>
</gene>
<dbReference type="SMART" id="SM00220">
    <property type="entry name" value="S_TKc"/>
    <property type="match status" value="1"/>
</dbReference>
<feature type="transmembrane region" description="Helical" evidence="10">
    <location>
        <begin position="380"/>
        <end position="404"/>
    </location>
</feature>
<evidence type="ECO:0000259" key="12">
    <source>
        <dbReference type="PROSITE" id="PS50011"/>
    </source>
</evidence>
<dbReference type="GO" id="GO:0005524">
    <property type="term" value="F:ATP binding"/>
    <property type="evidence" value="ECO:0007669"/>
    <property type="project" value="UniProtKB-UniRule"/>
</dbReference>
<dbReference type="Gene3D" id="2.10.25.10">
    <property type="entry name" value="Laminin"/>
    <property type="match status" value="1"/>
</dbReference>
<dbReference type="FunFam" id="1.10.510.10:FF:000084">
    <property type="entry name" value="Wall-associated receptor kinase 2"/>
    <property type="match status" value="1"/>
</dbReference>
<dbReference type="Gene3D" id="1.10.510.10">
    <property type="entry name" value="Transferase(Phosphotransferase) domain 1"/>
    <property type="match status" value="1"/>
</dbReference>
<dbReference type="PROSITE" id="PS50011">
    <property type="entry name" value="PROTEIN_KINASE_DOM"/>
    <property type="match status" value="1"/>
</dbReference>
<evidence type="ECO:0000256" key="9">
    <source>
        <dbReference type="PROSITE-ProRule" id="PRU10141"/>
    </source>
</evidence>
<keyword evidence="2" id="KW-0808">Transferase</keyword>
<dbReference type="InterPro" id="IPR008271">
    <property type="entry name" value="Ser/Thr_kinase_AS"/>
</dbReference>
<protein>
    <recommendedName>
        <fullName evidence="12">Protein kinase domain-containing protein</fullName>
    </recommendedName>
</protein>
<dbReference type="InterPro" id="IPR000719">
    <property type="entry name" value="Prot_kinase_dom"/>
</dbReference>
<dbReference type="PANTHER" id="PTHR27005">
    <property type="entry name" value="WALL-ASSOCIATED RECEPTOR KINASE-LIKE 21"/>
    <property type="match status" value="1"/>
</dbReference>
<dbReference type="PROSITE" id="PS00108">
    <property type="entry name" value="PROTEIN_KINASE_ST"/>
    <property type="match status" value="1"/>
</dbReference>
<evidence type="ECO:0000256" key="11">
    <source>
        <dbReference type="SAM" id="SignalP"/>
    </source>
</evidence>
<feature type="binding site" evidence="9">
    <location>
        <position position="481"/>
    </location>
    <ligand>
        <name>ATP</name>
        <dbReference type="ChEBI" id="CHEBI:30616"/>
    </ligand>
</feature>
<keyword evidence="7" id="KW-1015">Disulfide bond</keyword>
<dbReference type="GO" id="GO:0004674">
    <property type="term" value="F:protein serine/threonine kinase activity"/>
    <property type="evidence" value="ECO:0007669"/>
    <property type="project" value="TreeGrafter"/>
</dbReference>
<sequence length="776" mass="85803">MEMKFSWLLLLGLPAVWMLAAAADVPVARAPGCSTRCGEIDVPYPYGLDPQCAIHEDFLLNCTTVDRTTKLLLGGLEVIKFSIPDGKVWVKTWMARQCYNQTTNSTDIINAWLNLPSTYVLSSDDNKIIVIGCKSLAYMRSNSYVIGCSSTCDDGKHAPKNGSCSGAGCCQADLPKGVQSYQSSFNENNSSQQHWRGPCNYFAMVETASFNFSTTYLTSTAFYDMDNARQPAVLEWGIAQINTCKEARTNKTTPYACLSSNSDCIITSYVGYRCKCSPGYKGNPYVPDGCTGSSLASCPLFSCSLFPPVFLLFAEILKRNGMILTKISAAPFSDIDECQDNVTYPCAGICKNTPGSSICSCLPGQDKINGLCVKAHKSIWVAPVVGGSVGLVVLLIVTTCAYLIRERRKLHHIKQKYFRQHGGLILFEEMKSQQGVAFRIFSEEELQQATHRFDEQQVIGHGGHGKVYKGVLKTEVEVAVKRCMTIDEQQKKEFGKEMLILSQINHKNIVKILGCCLEVEVPMLVYEFIPNGTLFDLIHGNHGRHISLGTRLRIAYESAEALAYLHSCASPPILHGDVKSTNILLDGDYAAKVSDFGASILAPSDKSQFVTLVQGTCGYLDPEYMQTCQLTDKSDVYSFGVVLLELLTRKKAFNLEGPEHDKSLSMRFLSVMKENKLEDILDDQIKNNENVEYLEEIAELARQCLDMSGVNRPSMKEVADNLGRLRKVMQHPWAHENSEELDNLLGETSMSMVSSAVTTEAFSIEKKVAMGFESGR</sequence>
<comment type="subcellular location">
    <subcellularLocation>
        <location evidence="1">Membrane</location>
        <topology evidence="1">Single-pass type I membrane protein</topology>
    </subcellularLocation>
</comment>
<dbReference type="Gene3D" id="3.30.200.20">
    <property type="entry name" value="Phosphorylase Kinase, domain 1"/>
    <property type="match status" value="1"/>
</dbReference>
<dbReference type="Gramene" id="PAN12903">
    <property type="protein sequence ID" value="PAN12903"/>
    <property type="gene ID" value="PAHAL_2G299400"/>
</dbReference>
<dbReference type="CDD" id="cd00054">
    <property type="entry name" value="EGF_CA"/>
    <property type="match status" value="1"/>
</dbReference>
<dbReference type="FunFam" id="3.30.200.20:FF:000459">
    <property type="entry name" value="Wall-associated receptor kinase-like 8"/>
    <property type="match status" value="1"/>
</dbReference>
<keyword evidence="3 11" id="KW-0732">Signal</keyword>
<feature type="domain" description="Protein kinase" evidence="12">
    <location>
        <begin position="453"/>
        <end position="734"/>
    </location>
</feature>
<dbReference type="PANTHER" id="PTHR27005:SF479">
    <property type="entry name" value="OS06G0706600 PROTEIN"/>
    <property type="match status" value="1"/>
</dbReference>
<dbReference type="PROSITE" id="PS00107">
    <property type="entry name" value="PROTEIN_KINASE_ATP"/>
    <property type="match status" value="1"/>
</dbReference>
<dbReference type="InterPro" id="IPR045274">
    <property type="entry name" value="WAK-like"/>
</dbReference>
<evidence type="ECO:0000256" key="2">
    <source>
        <dbReference type="ARBA" id="ARBA00022679"/>
    </source>
</evidence>
<dbReference type="GO" id="GO:0005509">
    <property type="term" value="F:calcium ion binding"/>
    <property type="evidence" value="ECO:0007669"/>
    <property type="project" value="InterPro"/>
</dbReference>
<dbReference type="SUPFAM" id="SSF57196">
    <property type="entry name" value="EGF/Laminin"/>
    <property type="match status" value="1"/>
</dbReference>
<dbReference type="InterPro" id="IPR001881">
    <property type="entry name" value="EGF-like_Ca-bd_dom"/>
</dbReference>
<evidence type="ECO:0000256" key="6">
    <source>
        <dbReference type="ARBA" id="ARBA00022840"/>
    </source>
</evidence>
<dbReference type="CDD" id="cd14066">
    <property type="entry name" value="STKc_IRAK"/>
    <property type="match status" value="1"/>
</dbReference>
<dbReference type="AlphaFoldDB" id="A0A2S3H0F7"/>
<evidence type="ECO:0000256" key="8">
    <source>
        <dbReference type="ARBA" id="ARBA00023180"/>
    </source>
</evidence>
<dbReference type="EMBL" id="CM008047">
    <property type="protein sequence ID" value="PAN12903.1"/>
    <property type="molecule type" value="Genomic_DNA"/>
</dbReference>
<organism evidence="13">
    <name type="scientific">Panicum hallii</name>
    <dbReference type="NCBI Taxonomy" id="206008"/>
    <lineage>
        <taxon>Eukaryota</taxon>
        <taxon>Viridiplantae</taxon>
        <taxon>Streptophyta</taxon>
        <taxon>Embryophyta</taxon>
        <taxon>Tracheophyta</taxon>
        <taxon>Spermatophyta</taxon>
        <taxon>Magnoliopsida</taxon>
        <taxon>Liliopsida</taxon>
        <taxon>Poales</taxon>
        <taxon>Poaceae</taxon>
        <taxon>PACMAD clade</taxon>
        <taxon>Panicoideae</taxon>
        <taxon>Panicodae</taxon>
        <taxon>Paniceae</taxon>
        <taxon>Panicinae</taxon>
        <taxon>Panicum</taxon>
        <taxon>Panicum sect. Panicum</taxon>
    </lineage>
</organism>
<keyword evidence="5" id="KW-0418">Kinase</keyword>
<proteinExistence type="predicted"/>
<dbReference type="GO" id="GO:0007166">
    <property type="term" value="P:cell surface receptor signaling pathway"/>
    <property type="evidence" value="ECO:0007669"/>
    <property type="project" value="InterPro"/>
</dbReference>
<dbReference type="InterPro" id="IPR017441">
    <property type="entry name" value="Protein_kinase_ATP_BS"/>
</dbReference>
<dbReference type="SUPFAM" id="SSF56112">
    <property type="entry name" value="Protein kinase-like (PK-like)"/>
    <property type="match status" value="1"/>
</dbReference>
<evidence type="ECO:0000256" key="4">
    <source>
        <dbReference type="ARBA" id="ARBA00022741"/>
    </source>
</evidence>
<dbReference type="Pfam" id="PF00069">
    <property type="entry name" value="Pkinase"/>
    <property type="match status" value="1"/>
</dbReference>
<evidence type="ECO:0000256" key="1">
    <source>
        <dbReference type="ARBA" id="ARBA00004479"/>
    </source>
</evidence>
<dbReference type="InterPro" id="IPR025287">
    <property type="entry name" value="WAK_GUB"/>
</dbReference>
<accession>A0A2S3H0F7</accession>
<dbReference type="GO" id="GO:0030247">
    <property type="term" value="F:polysaccharide binding"/>
    <property type="evidence" value="ECO:0007669"/>
    <property type="project" value="InterPro"/>
</dbReference>
<keyword evidence="8" id="KW-0325">Glycoprotein</keyword>
<dbReference type="InterPro" id="IPR000742">
    <property type="entry name" value="EGF"/>
</dbReference>
<evidence type="ECO:0000256" key="5">
    <source>
        <dbReference type="ARBA" id="ARBA00022777"/>
    </source>
</evidence>
<dbReference type="SMART" id="SM00181">
    <property type="entry name" value="EGF"/>
    <property type="match status" value="2"/>
</dbReference>